<dbReference type="AlphaFoldDB" id="A0A1I5BBZ4"/>
<keyword evidence="3" id="KW-1185">Reference proteome</keyword>
<dbReference type="EMBL" id="FOVI01000009">
    <property type="protein sequence ID" value="SFN72160.1"/>
    <property type="molecule type" value="Genomic_DNA"/>
</dbReference>
<protein>
    <recommendedName>
        <fullName evidence="4">DKNYY family protein</fullName>
    </recommendedName>
</protein>
<dbReference type="STRING" id="913024.SAMN05421741_109145"/>
<evidence type="ECO:0000313" key="3">
    <source>
        <dbReference type="Proteomes" id="UP000199036"/>
    </source>
</evidence>
<dbReference type="Proteomes" id="UP000199036">
    <property type="component" value="Unassembled WGS sequence"/>
</dbReference>
<accession>A0A1I5BBZ4</accession>
<reference evidence="3" key="1">
    <citation type="submission" date="2016-10" db="EMBL/GenBank/DDBJ databases">
        <authorList>
            <person name="Varghese N."/>
            <person name="Submissions S."/>
        </authorList>
    </citation>
    <scope>NUCLEOTIDE SEQUENCE [LARGE SCALE GENOMIC DNA]</scope>
    <source>
        <strain evidence="3">DS-12</strain>
    </source>
</reference>
<dbReference type="RefSeq" id="WP_091522414.1">
    <property type="nucleotide sequence ID" value="NZ_FOVI01000009.1"/>
</dbReference>
<feature type="signal peptide" evidence="1">
    <location>
        <begin position="1"/>
        <end position="19"/>
    </location>
</feature>
<evidence type="ECO:0000256" key="1">
    <source>
        <dbReference type="SAM" id="SignalP"/>
    </source>
</evidence>
<name>A0A1I5BBZ4_9FLAO</name>
<keyword evidence="1" id="KW-0732">Signal</keyword>
<evidence type="ECO:0008006" key="4">
    <source>
        <dbReference type="Google" id="ProtNLM"/>
    </source>
</evidence>
<dbReference type="OrthoDB" id="1148284at2"/>
<feature type="chain" id="PRO_5011510425" description="DKNYY family protein" evidence="1">
    <location>
        <begin position="20"/>
        <end position="501"/>
    </location>
</feature>
<gene>
    <name evidence="2" type="ORF">SAMN05421741_109145</name>
</gene>
<evidence type="ECO:0000313" key="2">
    <source>
        <dbReference type="EMBL" id="SFN72160.1"/>
    </source>
</evidence>
<proteinExistence type="predicted"/>
<organism evidence="2 3">
    <name type="scientific">Paenimyroides ummariense</name>
    <dbReference type="NCBI Taxonomy" id="913024"/>
    <lineage>
        <taxon>Bacteria</taxon>
        <taxon>Pseudomonadati</taxon>
        <taxon>Bacteroidota</taxon>
        <taxon>Flavobacteriia</taxon>
        <taxon>Flavobacteriales</taxon>
        <taxon>Flavobacteriaceae</taxon>
        <taxon>Paenimyroides</taxon>
    </lineage>
</organism>
<sequence>MFKKIAFCLLLLLNFSTFASECYHYHTSVQYKIETNINGVFLVCNTIDPNGVSISESKKVKLSVIPQEDWGVENKDGDFILLSNKNAYFILNHSSYDFEKNQPIKIFDKSEITSTFNGNMFLKNNEWIYVSYDDFEKKVTRKKITNLPSDADFFAKTPTNSYLLKNKESVYTCVFSNNDVEVVKVPNINASTVRLIAPEYYLDNYFLFDNDTFYLTSTSLDLNSDVTNEFKMLGFSGDFTTLEHINKGFLSGFYDVKENTFWSYVEAGISLEGSPDTHFYPIENAKLTSNKMFVVVNGKYYNHSWNAVYETGEISTANTFFLDKLELFPNDIYYDGSAYYRFNYDGNTFVLIDYLKGNIAFYNGIKSYQHGTAPFFIMQKGLYVFNGENTIKKLADVNNEIKDLSVGYTFNNQLFIDNELITTPTDFNSIEFAGSLVDVQSPCDGGRGQIPVVVHYYHFFKDKNGLYVYSTERKTFEKVTNENVANNFESMQNWMQKNKKV</sequence>